<dbReference type="PANTHER" id="PTHR13723">
    <property type="entry name" value="ADAMTS A DISINTEGRIN AND METALLOPROTEASE WITH THROMBOSPONDIN MOTIFS PROTEASE"/>
    <property type="match status" value="1"/>
</dbReference>
<dbReference type="InterPro" id="IPR050439">
    <property type="entry name" value="ADAMTS_ADAMTS-like"/>
</dbReference>
<comment type="caution">
    <text evidence="4">The sequence shown here is derived from an EMBL/GenBank/DDBJ whole genome shotgun (WGS) entry which is preliminary data.</text>
</comment>
<accession>A0ABQ9TTF5</accession>
<keyword evidence="4" id="KW-0645">Protease</keyword>
<dbReference type="InterPro" id="IPR010294">
    <property type="entry name" value="ADAMTS_spacer1"/>
</dbReference>
<proteinExistence type="predicted"/>
<evidence type="ECO:0000313" key="5">
    <source>
        <dbReference type="Proteomes" id="UP001266305"/>
    </source>
</evidence>
<feature type="domain" description="ADAMTS/ADAMTS-like Spacer 1" evidence="3">
    <location>
        <begin position="17"/>
        <end position="111"/>
    </location>
</feature>
<dbReference type="Pfam" id="PF05986">
    <property type="entry name" value="ADAMTS_spacer1"/>
    <property type="match status" value="1"/>
</dbReference>
<keyword evidence="4" id="KW-0482">Metalloprotease</keyword>
<dbReference type="PANTHER" id="PTHR13723:SF142">
    <property type="entry name" value="A DISINTEGRIN AND METALLOPROTEINASE WITH THROMBOSPONDIN MOTIFS 7"/>
    <property type="match status" value="1"/>
</dbReference>
<keyword evidence="5" id="KW-1185">Reference proteome</keyword>
<name>A0ABQ9TTF5_SAGOE</name>
<evidence type="ECO:0000256" key="1">
    <source>
        <dbReference type="ARBA" id="ARBA00004613"/>
    </source>
</evidence>
<dbReference type="EMBL" id="JASSZA010000019">
    <property type="protein sequence ID" value="KAK2087894.1"/>
    <property type="molecule type" value="Genomic_DNA"/>
</dbReference>
<gene>
    <name evidence="4" type="primary">ADAMTS7_11</name>
    <name evidence="4" type="ORF">P7K49_033801</name>
</gene>
<evidence type="ECO:0000259" key="3">
    <source>
        <dbReference type="Pfam" id="PF05986"/>
    </source>
</evidence>
<keyword evidence="4" id="KW-0378">Hydrolase</keyword>
<dbReference type="GO" id="GO:0008237">
    <property type="term" value="F:metallopeptidase activity"/>
    <property type="evidence" value="ECO:0007669"/>
    <property type="project" value="UniProtKB-KW"/>
</dbReference>
<evidence type="ECO:0000256" key="2">
    <source>
        <dbReference type="ARBA" id="ARBA00022525"/>
    </source>
</evidence>
<dbReference type="Proteomes" id="UP001266305">
    <property type="component" value="Unassembled WGS sequence"/>
</dbReference>
<sequence>MEDRCGVCHGNGSTCHTVSGTFEEAEGLGYVDVGLIPASAREIRIQEVAEAANFLALWSQDPKKYFLNGGWTIQWDGDYQVAGTTFTYTRRGNWENLMSPGPTNEPVWIQVPAS</sequence>
<keyword evidence="2" id="KW-0964">Secreted</keyword>
<comment type="subcellular location">
    <subcellularLocation>
        <location evidence="1">Secreted</location>
    </subcellularLocation>
</comment>
<reference evidence="4 5" key="1">
    <citation type="submission" date="2023-05" db="EMBL/GenBank/DDBJ databases">
        <title>B98-5 Cell Line De Novo Hybrid Assembly: An Optical Mapping Approach.</title>
        <authorList>
            <person name="Kananen K."/>
            <person name="Auerbach J.A."/>
            <person name="Kautto E."/>
            <person name="Blachly J.S."/>
        </authorList>
    </citation>
    <scope>NUCLEOTIDE SEQUENCE [LARGE SCALE GENOMIC DNA]</scope>
    <source>
        <strain evidence="4">B95-8</strain>
        <tissue evidence="4">Cell line</tissue>
    </source>
</reference>
<organism evidence="4 5">
    <name type="scientific">Saguinus oedipus</name>
    <name type="common">Cotton-top tamarin</name>
    <name type="synonym">Oedipomidas oedipus</name>
    <dbReference type="NCBI Taxonomy" id="9490"/>
    <lineage>
        <taxon>Eukaryota</taxon>
        <taxon>Metazoa</taxon>
        <taxon>Chordata</taxon>
        <taxon>Craniata</taxon>
        <taxon>Vertebrata</taxon>
        <taxon>Euteleostomi</taxon>
        <taxon>Mammalia</taxon>
        <taxon>Eutheria</taxon>
        <taxon>Euarchontoglires</taxon>
        <taxon>Primates</taxon>
        <taxon>Haplorrhini</taxon>
        <taxon>Platyrrhini</taxon>
        <taxon>Cebidae</taxon>
        <taxon>Callitrichinae</taxon>
        <taxon>Saguinus</taxon>
    </lineage>
</organism>
<protein>
    <submittedName>
        <fullName evidence="4">A disintegrin and metalloproteinase with thrombospondin motifs 7</fullName>
    </submittedName>
</protein>
<dbReference type="Gene3D" id="2.60.120.830">
    <property type="match status" value="1"/>
</dbReference>
<evidence type="ECO:0000313" key="4">
    <source>
        <dbReference type="EMBL" id="KAK2087894.1"/>
    </source>
</evidence>